<dbReference type="AlphaFoldDB" id="A0A0E9WZM7"/>
<dbReference type="EMBL" id="GBXM01013492">
    <property type="protein sequence ID" value="JAH95085.1"/>
    <property type="molecule type" value="Transcribed_RNA"/>
</dbReference>
<sequence>MGFEYGTLIPCGMHSYISHNPKDSKSSINRHYMCLIKSNYQH</sequence>
<accession>A0A0E9WZM7</accession>
<name>A0A0E9WZM7_ANGAN</name>
<protein>
    <submittedName>
        <fullName evidence="1">Uncharacterized protein</fullName>
    </submittedName>
</protein>
<reference evidence="1" key="1">
    <citation type="submission" date="2014-11" db="EMBL/GenBank/DDBJ databases">
        <authorList>
            <person name="Amaro Gonzalez C."/>
        </authorList>
    </citation>
    <scope>NUCLEOTIDE SEQUENCE</scope>
</reference>
<proteinExistence type="predicted"/>
<reference evidence="1" key="2">
    <citation type="journal article" date="2015" name="Fish Shellfish Immunol.">
        <title>Early steps in the European eel (Anguilla anguilla)-Vibrio vulnificus interaction in the gills: Role of the RtxA13 toxin.</title>
        <authorList>
            <person name="Callol A."/>
            <person name="Pajuelo D."/>
            <person name="Ebbesson L."/>
            <person name="Teles M."/>
            <person name="MacKenzie S."/>
            <person name="Amaro C."/>
        </authorList>
    </citation>
    <scope>NUCLEOTIDE SEQUENCE</scope>
</reference>
<organism evidence="1">
    <name type="scientific">Anguilla anguilla</name>
    <name type="common">European freshwater eel</name>
    <name type="synonym">Muraena anguilla</name>
    <dbReference type="NCBI Taxonomy" id="7936"/>
    <lineage>
        <taxon>Eukaryota</taxon>
        <taxon>Metazoa</taxon>
        <taxon>Chordata</taxon>
        <taxon>Craniata</taxon>
        <taxon>Vertebrata</taxon>
        <taxon>Euteleostomi</taxon>
        <taxon>Actinopterygii</taxon>
        <taxon>Neopterygii</taxon>
        <taxon>Teleostei</taxon>
        <taxon>Anguilliformes</taxon>
        <taxon>Anguillidae</taxon>
        <taxon>Anguilla</taxon>
    </lineage>
</organism>
<evidence type="ECO:0000313" key="1">
    <source>
        <dbReference type="EMBL" id="JAH95085.1"/>
    </source>
</evidence>